<organism evidence="2 3">
    <name type="scientific">Araneus ventricosus</name>
    <name type="common">Orbweaver spider</name>
    <name type="synonym">Epeira ventricosa</name>
    <dbReference type="NCBI Taxonomy" id="182803"/>
    <lineage>
        <taxon>Eukaryota</taxon>
        <taxon>Metazoa</taxon>
        <taxon>Ecdysozoa</taxon>
        <taxon>Arthropoda</taxon>
        <taxon>Chelicerata</taxon>
        <taxon>Arachnida</taxon>
        <taxon>Araneae</taxon>
        <taxon>Araneomorphae</taxon>
        <taxon>Entelegynae</taxon>
        <taxon>Araneoidea</taxon>
        <taxon>Araneidae</taxon>
        <taxon>Araneus</taxon>
    </lineage>
</organism>
<accession>A0A4Y2F3V7</accession>
<evidence type="ECO:0000313" key="3">
    <source>
        <dbReference type="Proteomes" id="UP000499080"/>
    </source>
</evidence>
<feature type="non-terminal residue" evidence="2">
    <location>
        <position position="50"/>
    </location>
</feature>
<sequence length="50" mass="5707">MGRVCRNYGFPTRLNIRPFHLDCQDINSKMRARQRRGGGSLPSDETGADR</sequence>
<evidence type="ECO:0000313" key="2">
    <source>
        <dbReference type="EMBL" id="GBM35417.1"/>
    </source>
</evidence>
<dbReference type="Proteomes" id="UP000499080">
    <property type="component" value="Unassembled WGS sequence"/>
</dbReference>
<name>A0A4Y2F3V7_ARAVE</name>
<protein>
    <submittedName>
        <fullName evidence="2">Uncharacterized protein</fullName>
    </submittedName>
</protein>
<comment type="caution">
    <text evidence="2">The sequence shown here is derived from an EMBL/GenBank/DDBJ whole genome shotgun (WGS) entry which is preliminary data.</text>
</comment>
<dbReference type="EMBL" id="BGPR01094615">
    <property type="protein sequence ID" value="GBM35417.1"/>
    <property type="molecule type" value="Genomic_DNA"/>
</dbReference>
<keyword evidence="3" id="KW-1185">Reference proteome</keyword>
<reference evidence="2 3" key="1">
    <citation type="journal article" date="2019" name="Sci. Rep.">
        <title>Orb-weaving spider Araneus ventricosus genome elucidates the spidroin gene catalogue.</title>
        <authorList>
            <person name="Kono N."/>
            <person name="Nakamura H."/>
            <person name="Ohtoshi R."/>
            <person name="Moran D.A.P."/>
            <person name="Shinohara A."/>
            <person name="Yoshida Y."/>
            <person name="Fujiwara M."/>
            <person name="Mori M."/>
            <person name="Tomita M."/>
            <person name="Arakawa K."/>
        </authorList>
    </citation>
    <scope>NUCLEOTIDE SEQUENCE [LARGE SCALE GENOMIC DNA]</scope>
</reference>
<feature type="region of interest" description="Disordered" evidence="1">
    <location>
        <begin position="30"/>
        <end position="50"/>
    </location>
</feature>
<evidence type="ECO:0000256" key="1">
    <source>
        <dbReference type="SAM" id="MobiDB-lite"/>
    </source>
</evidence>
<proteinExistence type="predicted"/>
<dbReference type="AlphaFoldDB" id="A0A4Y2F3V7"/>
<gene>
    <name evidence="2" type="ORF">AVEN_273852_1</name>
</gene>